<comment type="caution">
    <text evidence="2">The sequence shown here is derived from an EMBL/GenBank/DDBJ whole genome shotgun (WGS) entry which is preliminary data.</text>
</comment>
<organism evidence="2 3">
    <name type="scientific">Xenorhabdus thuongxuanensis</name>
    <dbReference type="NCBI Taxonomy" id="1873484"/>
    <lineage>
        <taxon>Bacteria</taxon>
        <taxon>Pseudomonadati</taxon>
        <taxon>Pseudomonadota</taxon>
        <taxon>Gammaproteobacteria</taxon>
        <taxon>Enterobacterales</taxon>
        <taxon>Morganellaceae</taxon>
        <taxon>Xenorhabdus</taxon>
    </lineage>
</organism>
<name>A0A1Q5U188_9GAMM</name>
<dbReference type="Gene3D" id="2.60.120.10">
    <property type="entry name" value="Jelly Rolls"/>
    <property type="match status" value="1"/>
</dbReference>
<accession>A0A1Q5U188</accession>
<proteinExistence type="predicted"/>
<keyword evidence="3" id="KW-1185">Reference proteome</keyword>
<evidence type="ECO:0000313" key="3">
    <source>
        <dbReference type="Proteomes" id="UP000186277"/>
    </source>
</evidence>
<feature type="domain" description="Cupin type-2" evidence="1">
    <location>
        <begin position="120"/>
        <end position="184"/>
    </location>
</feature>
<dbReference type="Pfam" id="PF07883">
    <property type="entry name" value="Cupin_2"/>
    <property type="match status" value="1"/>
</dbReference>
<dbReference type="EMBL" id="MKGR01000014">
    <property type="protein sequence ID" value="OKP06227.1"/>
    <property type="molecule type" value="Genomic_DNA"/>
</dbReference>
<dbReference type="Proteomes" id="UP000186277">
    <property type="component" value="Unassembled WGS sequence"/>
</dbReference>
<reference evidence="2 3" key="1">
    <citation type="submission" date="2016-09" db="EMBL/GenBank/DDBJ databases">
        <title>Xenorhabdus thuongxuanensis sp. nov. and Xenorhabdus eapokensis sp. nov., isolated from Steinernema species.</title>
        <authorList>
            <person name="Kaempfer P."/>
            <person name="Tobias N.J."/>
            <person name="Phan Ke L."/>
            <person name="Bode H.B."/>
            <person name="Glaeser S.P."/>
        </authorList>
    </citation>
    <scope>NUCLEOTIDE SEQUENCE [LARGE SCALE GENOMIC DNA]</scope>
    <source>
        <strain evidence="2 3">30TX1</strain>
    </source>
</reference>
<dbReference type="InterPro" id="IPR011051">
    <property type="entry name" value="RmlC_Cupin_sf"/>
</dbReference>
<gene>
    <name evidence="2" type="ORF">Xentx_02197</name>
</gene>
<dbReference type="SUPFAM" id="SSF51182">
    <property type="entry name" value="RmlC-like cupins"/>
    <property type="match status" value="1"/>
</dbReference>
<dbReference type="InterPro" id="IPR013096">
    <property type="entry name" value="Cupin_2"/>
</dbReference>
<dbReference type="AlphaFoldDB" id="A0A1Q5U188"/>
<dbReference type="InterPro" id="IPR014710">
    <property type="entry name" value="RmlC-like_jellyroll"/>
</dbReference>
<protein>
    <recommendedName>
        <fullName evidence="1">Cupin type-2 domain-containing protein</fullName>
    </recommendedName>
</protein>
<dbReference type="OrthoDB" id="1424314at2"/>
<dbReference type="RefSeq" id="WP_074020269.1">
    <property type="nucleotide sequence ID" value="NZ_CAWMWP010000037.1"/>
</dbReference>
<evidence type="ECO:0000259" key="1">
    <source>
        <dbReference type="Pfam" id="PF07883"/>
    </source>
</evidence>
<evidence type="ECO:0000313" key="2">
    <source>
        <dbReference type="EMBL" id="OKP06227.1"/>
    </source>
</evidence>
<sequence>MENLKELFGAEYYNKGFHGIVRSKYGDLYHYTCYIGEHIIDIDEGDSVVYISEDLKILEWRRGSLNLHVKHYAVVLRGYTPENKTSELCLKTTLPYVNGCSTRQIFPPERLGDPTLQMLIIPPYSKEQAHHIHSTPRIVYVLQGSGYSIVGMEYKYIRERLLPGQVVVIDPMCPHHFETQSERLVVIPLHIFSSIGALENNHPMFNGTHMINQGM</sequence>